<evidence type="ECO:0000256" key="1">
    <source>
        <dbReference type="SAM" id="MobiDB-lite"/>
    </source>
</evidence>
<feature type="compositionally biased region" description="Acidic residues" evidence="1">
    <location>
        <begin position="122"/>
        <end position="144"/>
    </location>
</feature>
<dbReference type="EMBL" id="MN740474">
    <property type="protein sequence ID" value="QHU28785.1"/>
    <property type="molecule type" value="Genomic_DNA"/>
</dbReference>
<dbReference type="AlphaFoldDB" id="A0A6C0LFL5"/>
<feature type="compositionally biased region" description="Polar residues" evidence="1">
    <location>
        <begin position="147"/>
        <end position="158"/>
    </location>
</feature>
<proteinExistence type="predicted"/>
<feature type="region of interest" description="Disordered" evidence="1">
    <location>
        <begin position="122"/>
        <end position="166"/>
    </location>
</feature>
<evidence type="ECO:0000313" key="2">
    <source>
        <dbReference type="EMBL" id="QHU28785.1"/>
    </source>
</evidence>
<protein>
    <submittedName>
        <fullName evidence="2">Uncharacterized protein</fullName>
    </submittedName>
</protein>
<accession>A0A6C0LFL5</accession>
<name>A0A6C0LFL5_9ZZZZ</name>
<reference evidence="2" key="1">
    <citation type="journal article" date="2020" name="Nature">
        <title>Giant virus diversity and host interactions through global metagenomics.</title>
        <authorList>
            <person name="Schulz F."/>
            <person name="Roux S."/>
            <person name="Paez-Espino D."/>
            <person name="Jungbluth S."/>
            <person name="Walsh D.A."/>
            <person name="Denef V.J."/>
            <person name="McMahon K.D."/>
            <person name="Konstantinidis K.T."/>
            <person name="Eloe-Fadrosh E.A."/>
            <person name="Kyrpides N.C."/>
            <person name="Woyke T."/>
        </authorList>
    </citation>
    <scope>NUCLEOTIDE SEQUENCE</scope>
    <source>
        <strain evidence="2">GVMAG-M-3300027791-30</strain>
    </source>
</reference>
<organism evidence="2">
    <name type="scientific">viral metagenome</name>
    <dbReference type="NCBI Taxonomy" id="1070528"/>
    <lineage>
        <taxon>unclassified sequences</taxon>
        <taxon>metagenomes</taxon>
        <taxon>organismal metagenomes</taxon>
    </lineage>
</organism>
<sequence length="823" mass="97417">MSLSNKLVKLSDKIDYYSNVLNKKIEKMNYDSIKNKKVKLAKWNKCKINLNRELKNIDNKLNRFIKDSNNCINELKLNDLNKNKTFRFGNVEDYEDYEDEINDNNIHNNTRRRLFMDYNEESEVDYENEESEVDYENEDLEEETPYTPDTPSRNTEVPQSEDDFNTPVQVTRSGIYLKDEFIKNVEKQDDINVKLYNCMLYGSFFLYHVGTFEMLTENEYRQNYENSKKMLDEFLLCLKNNDAYLAGGYINMAVNYPDLIDSFYTDLDIYVNKKNFKNLYSEIKNIGNLVYYSYDISSPYMESFFRKNGLLSRLVLKIKTIKIDILIIRDDYDIKDVIKNFDLTYCSVYLDPQALVIKGNIEDMLNKSGKLNDDYAQKYLFNKFIQNRLKKYTKRGYKTIVKTKIDLVIVDEKKSKIINISVVINKLLLEIYKKYNRVIQLEELLYIISILDYTKQNLIKCAKNIATILYNDDKYYYYILINACESILENTSREYGSILTENPEINPNFNKFLSILKAFKNELTDTASEKNETMFTQKPENIHKIIKLIAIDNRIKHLLSILNPSFEPTSDLIEELLNISVQNPYLEFNKILLKSDNNLLNNTRYTNFIMSILSKYYELNYNDKIFQDKWFTQPKLSIVITMNTNEFKSEITRYNKNDIDFREIMYLDLYEAEEKPYDEVYEDSDNLLFVLEDNKTGFTYNYETLTTESLMEFILECTQDVLSAPTLEQIRQDRKWYSQLSAPFNIGVLVGQLYQAYSMYENSNKEIRKFLISSPQELKHIANVKAIQWEEPGMNIWGEQINLVGATHCGIGMKVYNKVMYHI</sequence>